<feature type="active site" description="Glycyl thioester intermediate" evidence="6">
    <location>
        <position position="923"/>
    </location>
</feature>
<dbReference type="PANTHER" id="PTHR11254:SF340">
    <property type="entry name" value="APOPTOSIS-RESISTANT E3 UBIQUITIN PROTEIN LIGASE 1"/>
    <property type="match status" value="1"/>
</dbReference>
<evidence type="ECO:0000256" key="1">
    <source>
        <dbReference type="ARBA" id="ARBA00000885"/>
    </source>
</evidence>
<dbReference type="Gene3D" id="3.30.2160.10">
    <property type="entry name" value="Hect, E3 ligase catalytic domain"/>
    <property type="match status" value="1"/>
</dbReference>
<evidence type="ECO:0000256" key="2">
    <source>
        <dbReference type="ARBA" id="ARBA00004906"/>
    </source>
</evidence>
<feature type="domain" description="HECT" evidence="8">
    <location>
        <begin position="616"/>
        <end position="956"/>
    </location>
</feature>
<dbReference type="EC" id="2.3.2.26" evidence="3"/>
<dbReference type="FunFam" id="3.30.2410.10:FF:000013">
    <property type="entry name" value="Apoptosis-resistant E3 ubiquitin protein ligase 1"/>
    <property type="match status" value="1"/>
</dbReference>
<dbReference type="InterPro" id="IPR058738">
    <property type="entry name" value="PH-like_AREL1"/>
</dbReference>
<accession>A0A3S3S8A7</accession>
<gene>
    <name evidence="9" type="ORF">B4U79_14114</name>
</gene>
<dbReference type="Gene3D" id="3.30.2410.10">
    <property type="entry name" value="Hect, E3 ligase catalytic domain"/>
    <property type="match status" value="1"/>
</dbReference>
<dbReference type="GO" id="GO:0009966">
    <property type="term" value="P:regulation of signal transduction"/>
    <property type="evidence" value="ECO:0007669"/>
    <property type="project" value="UniProtKB-ARBA"/>
</dbReference>
<evidence type="ECO:0000256" key="5">
    <source>
        <dbReference type="ARBA" id="ARBA00022786"/>
    </source>
</evidence>
<dbReference type="GO" id="GO:0000209">
    <property type="term" value="P:protein polyubiquitination"/>
    <property type="evidence" value="ECO:0007669"/>
    <property type="project" value="TreeGrafter"/>
</dbReference>
<organism evidence="9 10">
    <name type="scientific">Dinothrombium tinctorium</name>
    <dbReference type="NCBI Taxonomy" id="1965070"/>
    <lineage>
        <taxon>Eukaryota</taxon>
        <taxon>Metazoa</taxon>
        <taxon>Ecdysozoa</taxon>
        <taxon>Arthropoda</taxon>
        <taxon>Chelicerata</taxon>
        <taxon>Arachnida</taxon>
        <taxon>Acari</taxon>
        <taxon>Acariformes</taxon>
        <taxon>Trombidiformes</taxon>
        <taxon>Prostigmata</taxon>
        <taxon>Anystina</taxon>
        <taxon>Parasitengona</taxon>
        <taxon>Trombidioidea</taxon>
        <taxon>Trombidiidae</taxon>
        <taxon>Dinothrombium</taxon>
    </lineage>
</organism>
<dbReference type="PROSITE" id="PS50237">
    <property type="entry name" value="HECT"/>
    <property type="match status" value="1"/>
</dbReference>
<protein>
    <recommendedName>
        <fullName evidence="3">HECT-type E3 ubiquitin transferase</fullName>
        <ecNumber evidence="3">2.3.2.26</ecNumber>
    </recommendedName>
</protein>
<comment type="catalytic activity">
    <reaction evidence="1">
        <text>S-ubiquitinyl-[E2 ubiquitin-conjugating enzyme]-L-cysteine + [acceptor protein]-L-lysine = [E2 ubiquitin-conjugating enzyme]-L-cysteine + N(6)-ubiquitinyl-[acceptor protein]-L-lysine.</text>
        <dbReference type="EC" id="2.3.2.26"/>
    </reaction>
</comment>
<dbReference type="InterPro" id="IPR000569">
    <property type="entry name" value="HECT_dom"/>
</dbReference>
<dbReference type="Gene3D" id="2.60.40.10">
    <property type="entry name" value="Immunoglobulins"/>
    <property type="match status" value="1"/>
</dbReference>
<dbReference type="OrthoDB" id="6057829at2759"/>
<dbReference type="CDD" id="cd00078">
    <property type="entry name" value="HECTc"/>
    <property type="match status" value="1"/>
</dbReference>
<dbReference type="GO" id="GO:0061630">
    <property type="term" value="F:ubiquitin protein ligase activity"/>
    <property type="evidence" value="ECO:0007669"/>
    <property type="project" value="UniProtKB-EC"/>
</dbReference>
<dbReference type="InterPro" id="IPR014756">
    <property type="entry name" value="Ig_E-set"/>
</dbReference>
<dbReference type="InterPro" id="IPR035983">
    <property type="entry name" value="Hect_E3_ubiquitin_ligase"/>
</dbReference>
<evidence type="ECO:0000256" key="3">
    <source>
        <dbReference type="ARBA" id="ARBA00012485"/>
    </source>
</evidence>
<dbReference type="Pfam" id="PF25916">
    <property type="entry name" value="AREL1_PH-like"/>
    <property type="match status" value="1"/>
</dbReference>
<dbReference type="EMBL" id="NCKU01001536">
    <property type="protein sequence ID" value="RWS11873.1"/>
    <property type="molecule type" value="Genomic_DNA"/>
</dbReference>
<dbReference type="AlphaFoldDB" id="A0A3S3S8A7"/>
<dbReference type="GO" id="GO:0005829">
    <property type="term" value="C:cytosol"/>
    <property type="evidence" value="ECO:0007669"/>
    <property type="project" value="TreeGrafter"/>
</dbReference>
<dbReference type="InterPro" id="IPR013783">
    <property type="entry name" value="Ig-like_fold"/>
</dbReference>
<dbReference type="PANTHER" id="PTHR11254">
    <property type="entry name" value="HECT DOMAIN UBIQUITIN-PROTEIN LIGASE"/>
    <property type="match status" value="1"/>
</dbReference>
<feature type="transmembrane region" description="Helical" evidence="7">
    <location>
        <begin position="173"/>
        <end position="192"/>
    </location>
</feature>
<evidence type="ECO:0000256" key="4">
    <source>
        <dbReference type="ARBA" id="ARBA00022679"/>
    </source>
</evidence>
<dbReference type="SMART" id="SM00119">
    <property type="entry name" value="HECTc"/>
    <property type="match status" value="1"/>
</dbReference>
<comment type="pathway">
    <text evidence="2">Protein modification; protein ubiquitination.</text>
</comment>
<dbReference type="Gene3D" id="3.90.1750.10">
    <property type="entry name" value="Hect, E3 ligase catalytic domains"/>
    <property type="match status" value="1"/>
</dbReference>
<dbReference type="InterPro" id="IPR050409">
    <property type="entry name" value="E3_ubiq-protein_ligase"/>
</dbReference>
<dbReference type="SUPFAM" id="SSF56204">
    <property type="entry name" value="Hect, E3 ligase catalytic domain"/>
    <property type="match status" value="1"/>
</dbReference>
<dbReference type="STRING" id="1965070.A0A3S3S8A7"/>
<evidence type="ECO:0000313" key="9">
    <source>
        <dbReference type="EMBL" id="RWS11873.1"/>
    </source>
</evidence>
<evidence type="ECO:0000259" key="8">
    <source>
        <dbReference type="PROSITE" id="PS50237"/>
    </source>
</evidence>
<dbReference type="GO" id="GO:0043066">
    <property type="term" value="P:negative regulation of apoptotic process"/>
    <property type="evidence" value="ECO:0007669"/>
    <property type="project" value="TreeGrafter"/>
</dbReference>
<proteinExistence type="predicted"/>
<dbReference type="FunFam" id="3.30.2160.10:FF:000008">
    <property type="entry name" value="Apoptosis-resistant E3 ubiquitin protein ligase 1"/>
    <property type="match status" value="1"/>
</dbReference>
<evidence type="ECO:0000313" key="10">
    <source>
        <dbReference type="Proteomes" id="UP000285301"/>
    </source>
</evidence>
<evidence type="ECO:0000256" key="7">
    <source>
        <dbReference type="SAM" id="Phobius"/>
    </source>
</evidence>
<keyword evidence="5 6" id="KW-0833">Ubl conjugation pathway</keyword>
<keyword evidence="4" id="KW-0808">Transferase</keyword>
<dbReference type="Proteomes" id="UP000285301">
    <property type="component" value="Unassembled WGS sequence"/>
</dbReference>
<sequence length="956" mass="110447">MSRLQTDQRSRIEQWFQANGFEEAAFEKFLNENGKRCITYLQCIDLFASSSGNEFTNSIDGNEEWRQKTYTLSHDAFKVKDKLILDHFFETVDKFSAREIEFVVNEFNVNGLLDLWTITHDHESAFVRNSLLTRAKLVKLLPQTKEEISPLNEELWQSVLRKDSKPWSLSRRLWISLVFSLVVAFVVSIIDLKIEDTSDISKYGLFNFLTGSYLSPDKCKVHFEWNEPQYVGSSVSFIIEFYHRNGKKFHIQSKEHFLIEIIHGTHKIACSVEFAESINNPETINKVKAQFTARRAGDYQIHIMVGTMGLAPIRGSPFVKNFLPSAPDPQQIGFIHHCSTVVCTEKVPYHLFIEPKDKYGNLCIISDSFDPSDDYGVDIVELSTGRPISSAFYWEVHPHASRIILVLKLETEGLYKGCVYYRGANIKNGDFYIVVLSTSQTNLVETNIKKSRNINFEVKLLTFNNERIIKPKKVFLCVSPKLLSIKEYILKIIPKRVATFRLCPSTKFYFVPNEKLTKSTTDLSKFQAPQENLLIIDDGCQPQVELFCEDRNVIVATYTHFLLKNIGGSETFRDKQDFFYYEVRKFHQKHFHERLTLKINRERILESSLKATKGFSVADWCKNFEISFVDEEGVDWGGVRKEWFEILCNHLFDPKYSELFYRFKNDKQGLVHPNPKRPSHMKLKYYEFAGKIVGKCLYESALGSSYRQLVKARFTRSFLAQLIGLRVHYKYFEQDDPDLYVSKIKYIIENDVSAMELMFAEEEYDNKGQLIRVIDLIPGGSKIEVTNENKMYYLDALAQHKLANCVKEEVEHFLKGLNDLIPDNLLAIFDENELELLMCGTGQFSITELKANHTVSGVNEEFLKVLDWFWNAISNFTEEEMARLLQFTTGCSQLPPGGFAELNPQFHITSSPAFGILPTAHTCFNQICLPEYDSYEQFERALRLAINEGNEGFGIV</sequence>
<keyword evidence="7" id="KW-1133">Transmembrane helix</keyword>
<comment type="caution">
    <text evidence="9">The sequence shown here is derived from an EMBL/GenBank/DDBJ whole genome shotgun (WGS) entry which is preliminary data.</text>
</comment>
<keyword evidence="10" id="KW-1185">Reference proteome</keyword>
<reference evidence="9 10" key="1">
    <citation type="journal article" date="2018" name="Gigascience">
        <title>Genomes of trombidid mites reveal novel predicted allergens and laterally-transferred genes associated with secondary metabolism.</title>
        <authorList>
            <person name="Dong X."/>
            <person name="Chaisiri K."/>
            <person name="Xia D."/>
            <person name="Armstrong S.D."/>
            <person name="Fang Y."/>
            <person name="Donnelly M.J."/>
            <person name="Kadowaki T."/>
            <person name="McGarry J.W."/>
            <person name="Darby A.C."/>
            <person name="Makepeace B.L."/>
        </authorList>
    </citation>
    <scope>NUCLEOTIDE SEQUENCE [LARGE SCALE GENOMIC DNA]</scope>
    <source>
        <strain evidence="9">UoL-WK</strain>
    </source>
</reference>
<dbReference type="Pfam" id="PF00632">
    <property type="entry name" value="HECT"/>
    <property type="match status" value="1"/>
</dbReference>
<name>A0A3S3S8A7_9ACAR</name>
<evidence type="ECO:0000256" key="6">
    <source>
        <dbReference type="PROSITE-ProRule" id="PRU00104"/>
    </source>
</evidence>
<dbReference type="GO" id="GO:0006511">
    <property type="term" value="P:ubiquitin-dependent protein catabolic process"/>
    <property type="evidence" value="ECO:0007669"/>
    <property type="project" value="TreeGrafter"/>
</dbReference>
<keyword evidence="7" id="KW-0812">Transmembrane</keyword>
<keyword evidence="7" id="KW-0472">Membrane</keyword>
<dbReference type="SUPFAM" id="SSF81296">
    <property type="entry name" value="E set domains"/>
    <property type="match status" value="1"/>
</dbReference>